<gene>
    <name evidence="1" type="ORF">B9Z19DRAFT_1093413</name>
</gene>
<name>A0A2T6ZFD0_TUBBO</name>
<dbReference type="InterPro" id="IPR011032">
    <property type="entry name" value="GroES-like_sf"/>
</dbReference>
<dbReference type="EMBL" id="NESQ01000316">
    <property type="protein sequence ID" value="PUU74201.1"/>
    <property type="molecule type" value="Genomic_DNA"/>
</dbReference>
<organism evidence="1 2">
    <name type="scientific">Tuber borchii</name>
    <name type="common">White truffle</name>
    <dbReference type="NCBI Taxonomy" id="42251"/>
    <lineage>
        <taxon>Eukaryota</taxon>
        <taxon>Fungi</taxon>
        <taxon>Dikarya</taxon>
        <taxon>Ascomycota</taxon>
        <taxon>Pezizomycotina</taxon>
        <taxon>Pezizomycetes</taxon>
        <taxon>Pezizales</taxon>
        <taxon>Tuberaceae</taxon>
        <taxon>Tuber</taxon>
    </lineage>
</organism>
<dbReference type="AlphaFoldDB" id="A0A2T6ZFD0"/>
<keyword evidence="2" id="KW-1185">Reference proteome</keyword>
<protein>
    <submittedName>
        <fullName evidence="1">Uncharacterized protein</fullName>
    </submittedName>
</protein>
<dbReference type="SUPFAM" id="SSF50129">
    <property type="entry name" value="GroES-like"/>
    <property type="match status" value="1"/>
</dbReference>
<dbReference type="Proteomes" id="UP000244722">
    <property type="component" value="Unassembled WGS sequence"/>
</dbReference>
<dbReference type="Gene3D" id="3.90.180.10">
    <property type="entry name" value="Medium-chain alcohol dehydrogenases, catalytic domain"/>
    <property type="match status" value="1"/>
</dbReference>
<reference evidence="1 2" key="1">
    <citation type="submission" date="2017-04" db="EMBL/GenBank/DDBJ databases">
        <title>Draft genome sequence of Tuber borchii Vittad., a whitish edible truffle.</title>
        <authorList>
            <consortium name="DOE Joint Genome Institute"/>
            <person name="Murat C."/>
            <person name="Kuo A."/>
            <person name="Barry K.W."/>
            <person name="Clum A."/>
            <person name="Dockter R.B."/>
            <person name="Fauchery L."/>
            <person name="Iotti M."/>
            <person name="Kohler A."/>
            <person name="Labutti K."/>
            <person name="Lindquist E.A."/>
            <person name="Lipzen A."/>
            <person name="Ohm R.A."/>
            <person name="Wang M."/>
            <person name="Grigoriev I.V."/>
            <person name="Zambonelli A."/>
            <person name="Martin F.M."/>
        </authorList>
    </citation>
    <scope>NUCLEOTIDE SEQUENCE [LARGE SCALE GENOMIC DNA]</scope>
    <source>
        <strain evidence="1 2">Tbo3840</strain>
    </source>
</reference>
<dbReference type="OrthoDB" id="256333at2759"/>
<sequence length="67" mass="7533">MSLRYTSLSGYISNQSRAKHSTFARVPVPKSAPDKVLIYIKYTGVCHTDLHGKTPASLRQREVINNE</sequence>
<comment type="caution">
    <text evidence="1">The sequence shown here is derived from an EMBL/GenBank/DDBJ whole genome shotgun (WGS) entry which is preliminary data.</text>
</comment>
<proteinExistence type="predicted"/>
<evidence type="ECO:0000313" key="1">
    <source>
        <dbReference type="EMBL" id="PUU74201.1"/>
    </source>
</evidence>
<accession>A0A2T6ZFD0</accession>
<evidence type="ECO:0000313" key="2">
    <source>
        <dbReference type="Proteomes" id="UP000244722"/>
    </source>
</evidence>